<evidence type="ECO:0000313" key="3">
    <source>
        <dbReference type="Proteomes" id="UP000662074"/>
    </source>
</evidence>
<evidence type="ECO:0000256" key="1">
    <source>
        <dbReference type="ARBA" id="ARBA00006479"/>
    </source>
</evidence>
<proteinExistence type="inferred from homology"/>
<sequence>MIYIYNLVHHYKLVIKVMEASGDIVLGMDIGGSHITLALVNMNLQTIIEHTYYRSYLNTRAKLEPIIDTWVNAINSVFAKENVDYKRIGMAMPGPFNYEEGVSFIKDNKKYDALYGHNIKQILAERLNIATSQIRMFNDAACFLQGEVFAGIAKNYTKAIGITLGTGLGTAILSDGVARDANLWNSDFKEAKAEDYISSRWFAKRYFELSGINLLDVRSLNEIAAESPVARAVFKEFSENLTLFIKQFIEAEQPEVVVLGGNITKAAAWYLPAVTRALKRYGIDIPVHISDLKENAALLGAAGCWQNNGKILAV</sequence>
<dbReference type="InterPro" id="IPR000600">
    <property type="entry name" value="ROK"/>
</dbReference>
<dbReference type="PANTHER" id="PTHR18964:SF149">
    <property type="entry name" value="BIFUNCTIONAL UDP-N-ACETYLGLUCOSAMINE 2-EPIMERASE_N-ACETYLMANNOSAMINE KINASE"/>
    <property type="match status" value="1"/>
</dbReference>
<dbReference type="EMBL" id="BMDO01000019">
    <property type="protein sequence ID" value="GGI52808.1"/>
    <property type="molecule type" value="Genomic_DNA"/>
</dbReference>
<dbReference type="SUPFAM" id="SSF53067">
    <property type="entry name" value="Actin-like ATPase domain"/>
    <property type="match status" value="1"/>
</dbReference>
<reference evidence="2" key="2">
    <citation type="submission" date="2020-09" db="EMBL/GenBank/DDBJ databases">
        <authorList>
            <person name="Sun Q."/>
            <person name="Sedlacek I."/>
        </authorList>
    </citation>
    <scope>NUCLEOTIDE SEQUENCE</scope>
    <source>
        <strain evidence="2">CCM 8711</strain>
    </source>
</reference>
<dbReference type="InterPro" id="IPR043129">
    <property type="entry name" value="ATPase_NBD"/>
</dbReference>
<dbReference type="AlphaFoldDB" id="A0A917JBX5"/>
<dbReference type="Gene3D" id="3.30.420.40">
    <property type="match status" value="3"/>
</dbReference>
<dbReference type="PANTHER" id="PTHR18964">
    <property type="entry name" value="ROK (REPRESSOR, ORF, KINASE) FAMILY"/>
    <property type="match status" value="1"/>
</dbReference>
<name>A0A917JBX5_9SPHI</name>
<accession>A0A917JBX5</accession>
<evidence type="ECO:0008006" key="4">
    <source>
        <dbReference type="Google" id="ProtNLM"/>
    </source>
</evidence>
<evidence type="ECO:0000313" key="2">
    <source>
        <dbReference type="EMBL" id="GGI52808.1"/>
    </source>
</evidence>
<dbReference type="Proteomes" id="UP000662074">
    <property type="component" value="Unassembled WGS sequence"/>
</dbReference>
<reference evidence="2" key="1">
    <citation type="journal article" date="2014" name="Int. J. Syst. Evol. Microbiol.">
        <title>Complete genome sequence of Corynebacterium casei LMG S-19264T (=DSM 44701T), isolated from a smear-ripened cheese.</title>
        <authorList>
            <consortium name="US DOE Joint Genome Institute (JGI-PGF)"/>
            <person name="Walter F."/>
            <person name="Albersmeier A."/>
            <person name="Kalinowski J."/>
            <person name="Ruckert C."/>
        </authorList>
    </citation>
    <scope>NUCLEOTIDE SEQUENCE</scope>
    <source>
        <strain evidence="2">CCM 8711</strain>
    </source>
</reference>
<gene>
    <name evidence="2" type="ORF">GCM10011425_40200</name>
</gene>
<dbReference type="Pfam" id="PF00480">
    <property type="entry name" value="ROK"/>
    <property type="match status" value="2"/>
</dbReference>
<keyword evidence="3" id="KW-1185">Reference proteome</keyword>
<protein>
    <recommendedName>
        <fullName evidence="4">ROK family protein</fullName>
    </recommendedName>
</protein>
<organism evidence="2 3">
    <name type="scientific">Mucilaginibacter galii</name>
    <dbReference type="NCBI Taxonomy" id="2005073"/>
    <lineage>
        <taxon>Bacteria</taxon>
        <taxon>Pseudomonadati</taxon>
        <taxon>Bacteroidota</taxon>
        <taxon>Sphingobacteriia</taxon>
        <taxon>Sphingobacteriales</taxon>
        <taxon>Sphingobacteriaceae</taxon>
        <taxon>Mucilaginibacter</taxon>
    </lineage>
</organism>
<comment type="similarity">
    <text evidence="1">Belongs to the ROK (NagC/XylR) family.</text>
</comment>
<comment type="caution">
    <text evidence="2">The sequence shown here is derived from an EMBL/GenBank/DDBJ whole genome shotgun (WGS) entry which is preliminary data.</text>
</comment>